<protein>
    <recommendedName>
        <fullName evidence="3">CsbD-like domain-containing protein</fullName>
    </recommendedName>
</protein>
<evidence type="ECO:0000256" key="2">
    <source>
        <dbReference type="SAM" id="MobiDB-lite"/>
    </source>
</evidence>
<feature type="compositionally biased region" description="Basic and acidic residues" evidence="2">
    <location>
        <begin position="7"/>
        <end position="16"/>
    </location>
</feature>
<feature type="domain" description="CsbD-like" evidence="3">
    <location>
        <begin position="5"/>
        <end position="57"/>
    </location>
</feature>
<accession>A0ABP8EKK6</accession>
<dbReference type="Gene3D" id="1.10.1470.10">
    <property type="entry name" value="YjbJ"/>
    <property type="match status" value="1"/>
</dbReference>
<proteinExistence type="inferred from homology"/>
<evidence type="ECO:0000313" key="4">
    <source>
        <dbReference type="EMBL" id="GAA4284514.1"/>
    </source>
</evidence>
<feature type="compositionally biased region" description="Basic and acidic residues" evidence="2">
    <location>
        <begin position="25"/>
        <end position="37"/>
    </location>
</feature>
<comment type="similarity">
    <text evidence="1">Belongs to the UPF0337 (CsbD) family.</text>
</comment>
<organism evidence="4 5">
    <name type="scientific">Brevibacterium daeguense</name>
    <dbReference type="NCBI Taxonomy" id="909936"/>
    <lineage>
        <taxon>Bacteria</taxon>
        <taxon>Bacillati</taxon>
        <taxon>Actinomycetota</taxon>
        <taxon>Actinomycetes</taxon>
        <taxon>Micrococcales</taxon>
        <taxon>Brevibacteriaceae</taxon>
        <taxon>Brevibacterium</taxon>
    </lineage>
</organism>
<dbReference type="RefSeq" id="WP_236862492.1">
    <property type="nucleotide sequence ID" value="NZ_BAABAZ010000006.1"/>
</dbReference>
<feature type="compositionally biased region" description="Basic and acidic residues" evidence="2">
    <location>
        <begin position="47"/>
        <end position="57"/>
    </location>
</feature>
<dbReference type="InterPro" id="IPR036629">
    <property type="entry name" value="YjbJ_sf"/>
</dbReference>
<dbReference type="Proteomes" id="UP001501586">
    <property type="component" value="Unassembled WGS sequence"/>
</dbReference>
<reference evidence="5" key="1">
    <citation type="journal article" date="2019" name="Int. J. Syst. Evol. Microbiol.">
        <title>The Global Catalogue of Microorganisms (GCM) 10K type strain sequencing project: providing services to taxonomists for standard genome sequencing and annotation.</title>
        <authorList>
            <consortium name="The Broad Institute Genomics Platform"/>
            <consortium name="The Broad Institute Genome Sequencing Center for Infectious Disease"/>
            <person name="Wu L."/>
            <person name="Ma J."/>
        </authorList>
    </citation>
    <scope>NUCLEOTIDE SEQUENCE [LARGE SCALE GENOMIC DNA]</scope>
    <source>
        <strain evidence="5">JCM 17458</strain>
    </source>
</reference>
<keyword evidence="5" id="KW-1185">Reference proteome</keyword>
<dbReference type="Pfam" id="PF05532">
    <property type="entry name" value="CsbD"/>
    <property type="match status" value="1"/>
</dbReference>
<sequence length="57" mass="5921">MGLGDKISNKAEEVAGKAKAGAGRATDDKDLQADGRAQETTANLKQAGEKAKDSFKK</sequence>
<feature type="region of interest" description="Disordered" evidence="2">
    <location>
        <begin position="1"/>
        <end position="57"/>
    </location>
</feature>
<evidence type="ECO:0000256" key="1">
    <source>
        <dbReference type="ARBA" id="ARBA00009129"/>
    </source>
</evidence>
<dbReference type="InterPro" id="IPR008462">
    <property type="entry name" value="CsbD"/>
</dbReference>
<dbReference type="SUPFAM" id="SSF69047">
    <property type="entry name" value="Hypothetical protein YjbJ"/>
    <property type="match status" value="1"/>
</dbReference>
<comment type="caution">
    <text evidence="4">The sequence shown here is derived from an EMBL/GenBank/DDBJ whole genome shotgun (WGS) entry which is preliminary data.</text>
</comment>
<evidence type="ECO:0000259" key="3">
    <source>
        <dbReference type="Pfam" id="PF05532"/>
    </source>
</evidence>
<name>A0ABP8EKK6_9MICO</name>
<dbReference type="EMBL" id="BAABAZ010000006">
    <property type="protein sequence ID" value="GAA4284514.1"/>
    <property type="molecule type" value="Genomic_DNA"/>
</dbReference>
<gene>
    <name evidence="4" type="ORF">GCM10022261_20450</name>
</gene>
<evidence type="ECO:0000313" key="5">
    <source>
        <dbReference type="Proteomes" id="UP001501586"/>
    </source>
</evidence>